<keyword evidence="6 8" id="KW-1133">Transmembrane helix</keyword>
<dbReference type="AlphaFoldDB" id="A0A2V3WAB0"/>
<evidence type="ECO:0000256" key="3">
    <source>
        <dbReference type="ARBA" id="ARBA00022475"/>
    </source>
</evidence>
<dbReference type="CDD" id="cd06579">
    <property type="entry name" value="TM_PBP1_transp_AraH_like"/>
    <property type="match status" value="1"/>
</dbReference>
<evidence type="ECO:0000256" key="1">
    <source>
        <dbReference type="ARBA" id="ARBA00004651"/>
    </source>
</evidence>
<name>A0A2V3WAB0_9BACI</name>
<evidence type="ECO:0000256" key="6">
    <source>
        <dbReference type="ARBA" id="ARBA00022989"/>
    </source>
</evidence>
<dbReference type="PANTHER" id="PTHR32196">
    <property type="entry name" value="ABC TRANSPORTER PERMEASE PROTEIN YPHD-RELATED-RELATED"/>
    <property type="match status" value="1"/>
</dbReference>
<evidence type="ECO:0000313" key="9">
    <source>
        <dbReference type="EMBL" id="PXW90158.1"/>
    </source>
</evidence>
<dbReference type="PANTHER" id="PTHR32196:SF21">
    <property type="entry name" value="ABC TRANSPORTER PERMEASE PROTEIN YPHD-RELATED"/>
    <property type="match status" value="1"/>
</dbReference>
<feature type="transmembrane region" description="Helical" evidence="8">
    <location>
        <begin position="31"/>
        <end position="51"/>
    </location>
</feature>
<dbReference type="OrthoDB" id="9784538at2"/>
<comment type="caution">
    <text evidence="9">The sequence shown here is derived from an EMBL/GenBank/DDBJ whole genome shotgun (WGS) entry which is preliminary data.</text>
</comment>
<feature type="transmembrane region" description="Helical" evidence="8">
    <location>
        <begin position="292"/>
        <end position="311"/>
    </location>
</feature>
<evidence type="ECO:0000313" key="10">
    <source>
        <dbReference type="Proteomes" id="UP000247978"/>
    </source>
</evidence>
<dbReference type="Pfam" id="PF02653">
    <property type="entry name" value="BPD_transp_2"/>
    <property type="match status" value="1"/>
</dbReference>
<dbReference type="GO" id="GO:0022857">
    <property type="term" value="F:transmembrane transporter activity"/>
    <property type="evidence" value="ECO:0007669"/>
    <property type="project" value="InterPro"/>
</dbReference>
<dbReference type="InterPro" id="IPR001851">
    <property type="entry name" value="ABC_transp_permease"/>
</dbReference>
<dbReference type="EMBL" id="QJJQ01000001">
    <property type="protein sequence ID" value="PXW90158.1"/>
    <property type="molecule type" value="Genomic_DNA"/>
</dbReference>
<keyword evidence="5 8" id="KW-0812">Transmembrane</keyword>
<reference evidence="9 10" key="1">
    <citation type="submission" date="2018-05" db="EMBL/GenBank/DDBJ databases">
        <title>Genomic Encyclopedia of Type Strains, Phase IV (KMG-IV): sequencing the most valuable type-strain genomes for metagenomic binning, comparative biology and taxonomic classification.</title>
        <authorList>
            <person name="Goeker M."/>
        </authorList>
    </citation>
    <scope>NUCLEOTIDE SEQUENCE [LARGE SCALE GENOMIC DNA]</scope>
    <source>
        <strain evidence="9 10">DSM 28556</strain>
    </source>
</reference>
<sequence length="339" mass="35088">MESKKSGIASTQMNQLSTLHFTKGLKNKIDIVTLGPILGLVAITIIFSIIAPNFFSLENIPNILRQVSVIGVMAIGITFVIILGEIDLSIASTMAISGLVAGALSIGGYGLGFELPVIFAIAGALVVGTVFGIISGIANAKLKIPSFIATIAMMYIIDGIALWFSGAQPLYGLPNSLQWFGSGKIFGLPVIVLVFAVVFIISHIILSRTAFGRNLYAIGGNEEAARMSGIHVDRHKIAALAISGFLCALAGIMMLGRIGSAQVTVGAGLMLPPIAGVILGGTSLFGGVGSMWRTLVGVLLMGVLVNGLNLLGVGTDGQNLATGIVLFVALALNVIDSRK</sequence>
<evidence type="ECO:0000256" key="2">
    <source>
        <dbReference type="ARBA" id="ARBA00022448"/>
    </source>
</evidence>
<keyword evidence="4" id="KW-0997">Cell inner membrane</keyword>
<feature type="transmembrane region" description="Helical" evidence="8">
    <location>
        <begin position="237"/>
        <end position="259"/>
    </location>
</feature>
<accession>A0A2V3WAB0</accession>
<protein>
    <submittedName>
        <fullName evidence="9">Monosaccharide ABC transporter membrane protein (CUT2 family)</fullName>
    </submittedName>
</protein>
<dbReference type="RefSeq" id="WP_110393437.1">
    <property type="nucleotide sequence ID" value="NZ_JADIJL010000002.1"/>
</dbReference>
<feature type="transmembrane region" description="Helical" evidence="8">
    <location>
        <begin position="144"/>
        <end position="165"/>
    </location>
</feature>
<feature type="transmembrane region" description="Helical" evidence="8">
    <location>
        <begin position="185"/>
        <end position="206"/>
    </location>
</feature>
<keyword evidence="7 8" id="KW-0472">Membrane</keyword>
<keyword evidence="10" id="KW-1185">Reference proteome</keyword>
<feature type="transmembrane region" description="Helical" evidence="8">
    <location>
        <begin position="317"/>
        <end position="335"/>
    </location>
</feature>
<evidence type="ECO:0000256" key="7">
    <source>
        <dbReference type="ARBA" id="ARBA00023136"/>
    </source>
</evidence>
<gene>
    <name evidence="9" type="ORF">DFR56_10167</name>
</gene>
<feature type="transmembrane region" description="Helical" evidence="8">
    <location>
        <begin position="63"/>
        <end position="83"/>
    </location>
</feature>
<evidence type="ECO:0000256" key="5">
    <source>
        <dbReference type="ARBA" id="ARBA00022692"/>
    </source>
</evidence>
<feature type="transmembrane region" description="Helical" evidence="8">
    <location>
        <begin position="90"/>
        <end position="111"/>
    </location>
</feature>
<evidence type="ECO:0000256" key="4">
    <source>
        <dbReference type="ARBA" id="ARBA00022519"/>
    </source>
</evidence>
<feature type="transmembrane region" description="Helical" evidence="8">
    <location>
        <begin position="117"/>
        <end position="137"/>
    </location>
</feature>
<keyword evidence="2" id="KW-0813">Transport</keyword>
<evidence type="ECO:0000256" key="8">
    <source>
        <dbReference type="SAM" id="Phobius"/>
    </source>
</evidence>
<comment type="subcellular location">
    <subcellularLocation>
        <location evidence="1">Cell membrane</location>
        <topology evidence="1">Multi-pass membrane protein</topology>
    </subcellularLocation>
</comment>
<keyword evidence="3" id="KW-1003">Cell membrane</keyword>
<dbReference type="GO" id="GO:0005886">
    <property type="term" value="C:plasma membrane"/>
    <property type="evidence" value="ECO:0007669"/>
    <property type="project" value="UniProtKB-SubCell"/>
</dbReference>
<feature type="transmembrane region" description="Helical" evidence="8">
    <location>
        <begin position="265"/>
        <end position="285"/>
    </location>
</feature>
<dbReference type="Proteomes" id="UP000247978">
    <property type="component" value="Unassembled WGS sequence"/>
</dbReference>
<organism evidence="9 10">
    <name type="scientific">Pseudogracilibacillus auburnensis</name>
    <dbReference type="NCBI Taxonomy" id="1494959"/>
    <lineage>
        <taxon>Bacteria</taxon>
        <taxon>Bacillati</taxon>
        <taxon>Bacillota</taxon>
        <taxon>Bacilli</taxon>
        <taxon>Bacillales</taxon>
        <taxon>Bacillaceae</taxon>
        <taxon>Pseudogracilibacillus</taxon>
    </lineage>
</organism>
<proteinExistence type="predicted"/>